<dbReference type="Proteomes" id="UP000469670">
    <property type="component" value="Unassembled WGS sequence"/>
</dbReference>
<dbReference type="EMBL" id="JAAGMP010000305">
    <property type="protein sequence ID" value="NEC17803.1"/>
    <property type="molecule type" value="Genomic_DNA"/>
</dbReference>
<organism evidence="1 2">
    <name type="scientific">Streptomyces parvus</name>
    <dbReference type="NCBI Taxonomy" id="66428"/>
    <lineage>
        <taxon>Bacteria</taxon>
        <taxon>Bacillati</taxon>
        <taxon>Actinomycetota</taxon>
        <taxon>Actinomycetes</taxon>
        <taxon>Kitasatosporales</taxon>
        <taxon>Streptomycetaceae</taxon>
        <taxon>Streptomyces</taxon>
    </lineage>
</organism>
<dbReference type="RefSeq" id="WP_164200387.1">
    <property type="nucleotide sequence ID" value="NZ_JAAGMP010000305.1"/>
</dbReference>
<evidence type="ECO:0000313" key="1">
    <source>
        <dbReference type="EMBL" id="NEC17803.1"/>
    </source>
</evidence>
<protein>
    <submittedName>
        <fullName evidence="1">Uncharacterized protein</fullName>
    </submittedName>
</protein>
<comment type="caution">
    <text evidence="1">The sequence shown here is derived from an EMBL/GenBank/DDBJ whole genome shotgun (WGS) entry which is preliminary data.</text>
</comment>
<evidence type="ECO:0000313" key="2">
    <source>
        <dbReference type="Proteomes" id="UP000469670"/>
    </source>
</evidence>
<sequence>MEADTPGTDRHPPREQHLLIEQIKDLIERTGLSQDMWLVFGPETLRIERYLSGRVIPNYYWTHQIVLHCAGFIPGLYQEEETDRLDVAAEVARRARVRERRIARNASPARRGRG</sequence>
<proteinExistence type="predicted"/>
<accession>A0A7K3RS30</accession>
<dbReference type="AlphaFoldDB" id="A0A7K3RS30"/>
<name>A0A7K3RS30_9ACTN</name>
<gene>
    <name evidence="1" type="ORF">G3I50_05930</name>
</gene>
<reference evidence="1 2" key="1">
    <citation type="submission" date="2020-01" db="EMBL/GenBank/DDBJ databases">
        <title>Insect and environment-associated Actinomycetes.</title>
        <authorList>
            <person name="Currrie C."/>
            <person name="Chevrette M."/>
            <person name="Carlson C."/>
            <person name="Stubbendieck R."/>
            <person name="Wendt-Pienkowski E."/>
        </authorList>
    </citation>
    <scope>NUCLEOTIDE SEQUENCE [LARGE SCALE GENOMIC DNA]</scope>
    <source>
        <strain evidence="1 2">SID7590</strain>
    </source>
</reference>